<gene>
    <name evidence="2" type="ORF">SAMN03097708_01848</name>
</gene>
<dbReference type="STRING" id="415747.SAMN03097708_01848"/>
<sequence length="396" mass="44522">MLQSAYAESYKLSDSESDFEVTLLKRKITDNLDYCRNFANNFFNEKKAEKKFDEFLRRLTAIRDDIRLAYLVTSAGGLRDEEYLLRAEQSRKKTQAALEQNLSAFEKIESRVKALGEATKTLEESAAESDRTLEGINEAAASAETLKAKMAASFEVVSKYEQQVTDAHSTVNESSAEIATLLAKSQKSAEILASCQEDLDRIQQETNEQLECNRKQQSEIEQTLAAANRVGMAGSFHSRKTELRASLLTWGACFVVTVLAIFGVSFYFLYPYITTGVGALGTPEFLFKLAVVAPLVWLAWMSARQFGYVSKIREDYAFKYATAMAFEGYRKHAHDIDEDLLRSLLNQSLETMALNPIRLYSEKQDHASPLHELGEKVMKKVPDVNLGRKSTAEPSE</sequence>
<evidence type="ECO:0000256" key="1">
    <source>
        <dbReference type="SAM" id="Phobius"/>
    </source>
</evidence>
<dbReference type="EMBL" id="FMWD01000005">
    <property type="protein sequence ID" value="SCZ59363.1"/>
    <property type="molecule type" value="Genomic_DNA"/>
</dbReference>
<evidence type="ECO:0000313" key="3">
    <source>
        <dbReference type="Proteomes" id="UP000199648"/>
    </source>
</evidence>
<protein>
    <submittedName>
        <fullName evidence="2">Uncharacterized protein</fullName>
    </submittedName>
</protein>
<name>A0A1G5QBX5_9GAMM</name>
<dbReference type="AlphaFoldDB" id="A0A1G5QBX5"/>
<keyword evidence="1" id="KW-1133">Transmembrane helix</keyword>
<accession>A0A1G5QBX5</accession>
<feature type="transmembrane region" description="Helical" evidence="1">
    <location>
        <begin position="285"/>
        <end position="303"/>
    </location>
</feature>
<keyword evidence="1" id="KW-0472">Membrane</keyword>
<feature type="transmembrane region" description="Helical" evidence="1">
    <location>
        <begin position="247"/>
        <end position="273"/>
    </location>
</feature>
<reference evidence="2 3" key="1">
    <citation type="submission" date="2016-10" db="EMBL/GenBank/DDBJ databases">
        <authorList>
            <person name="de Groot N.N."/>
        </authorList>
    </citation>
    <scope>NUCLEOTIDE SEQUENCE [LARGE SCALE GENOMIC DNA]</scope>
    <source>
        <strain evidence="2 3">HLD2</strain>
    </source>
</reference>
<proteinExistence type="predicted"/>
<organism evidence="2 3">
    <name type="scientific">Thiohalomonas denitrificans</name>
    <dbReference type="NCBI Taxonomy" id="415747"/>
    <lineage>
        <taxon>Bacteria</taxon>
        <taxon>Pseudomonadati</taxon>
        <taxon>Pseudomonadota</taxon>
        <taxon>Gammaproteobacteria</taxon>
        <taxon>Thiohalomonadales</taxon>
        <taxon>Thiohalomonadaceae</taxon>
        <taxon>Thiohalomonas</taxon>
    </lineage>
</organism>
<dbReference type="Proteomes" id="UP000199648">
    <property type="component" value="Unassembled WGS sequence"/>
</dbReference>
<keyword evidence="1" id="KW-0812">Transmembrane</keyword>
<keyword evidence="3" id="KW-1185">Reference proteome</keyword>
<evidence type="ECO:0000313" key="2">
    <source>
        <dbReference type="EMBL" id="SCZ59363.1"/>
    </source>
</evidence>